<dbReference type="AlphaFoldDB" id="A0A3M0CCD4"/>
<evidence type="ECO:0000256" key="3">
    <source>
        <dbReference type="ARBA" id="ARBA00023145"/>
    </source>
</evidence>
<dbReference type="PANTHER" id="PTHR34218">
    <property type="entry name" value="PEPTIDASE S45 PENICILLIN AMIDASE"/>
    <property type="match status" value="1"/>
</dbReference>
<dbReference type="Gene3D" id="1.10.439.10">
    <property type="entry name" value="Penicillin Amidohydrolase, domain 1"/>
    <property type="match status" value="1"/>
</dbReference>
<comment type="caution">
    <text evidence="7">The sequence shown here is derived from an EMBL/GenBank/DDBJ whole genome shotgun (WGS) entry which is preliminary data.</text>
</comment>
<reference evidence="7 8" key="1">
    <citation type="submission" date="2018-10" db="EMBL/GenBank/DDBJ databases">
        <title>Genomic Encyclopedia of Archaeal and Bacterial Type Strains, Phase II (KMG-II): from individual species to whole genera.</title>
        <authorList>
            <person name="Goeker M."/>
        </authorList>
    </citation>
    <scope>NUCLEOTIDE SEQUENCE [LARGE SCALE GENOMIC DNA]</scope>
    <source>
        <strain evidence="7 8">DSM 25217</strain>
    </source>
</reference>
<evidence type="ECO:0000256" key="2">
    <source>
        <dbReference type="ARBA" id="ARBA00022801"/>
    </source>
</evidence>
<dbReference type="Gene3D" id="2.30.120.10">
    <property type="match status" value="1"/>
</dbReference>
<dbReference type="PANTHER" id="PTHR34218:SF4">
    <property type="entry name" value="ACYL-HOMOSERINE LACTONE ACYLASE QUIP"/>
    <property type="match status" value="1"/>
</dbReference>
<evidence type="ECO:0000313" key="8">
    <source>
        <dbReference type="Proteomes" id="UP000271227"/>
    </source>
</evidence>
<comment type="cofactor">
    <cofactor evidence="5">
        <name>Ca(2+)</name>
        <dbReference type="ChEBI" id="CHEBI:29108"/>
    </cofactor>
    <text evidence="5">Binds 1 Ca(2+) ion per dimer.</text>
</comment>
<dbReference type="SUPFAM" id="SSF56235">
    <property type="entry name" value="N-terminal nucleophile aminohydrolases (Ntn hydrolases)"/>
    <property type="match status" value="1"/>
</dbReference>
<dbReference type="EMBL" id="REFR01000013">
    <property type="protein sequence ID" value="RMB04416.1"/>
    <property type="molecule type" value="Genomic_DNA"/>
</dbReference>
<feature type="binding site" evidence="5">
    <location>
        <position position="323"/>
    </location>
    <ligand>
        <name>Ca(2+)</name>
        <dbReference type="ChEBI" id="CHEBI:29108"/>
    </ligand>
</feature>
<protein>
    <submittedName>
        <fullName evidence="7">Penicillin amidase</fullName>
    </submittedName>
</protein>
<keyword evidence="6" id="KW-0812">Transmembrane</keyword>
<accession>A0A3M0CCD4</accession>
<feature type="transmembrane region" description="Helical" evidence="6">
    <location>
        <begin position="7"/>
        <end position="26"/>
    </location>
</feature>
<dbReference type="GO" id="GO:0046872">
    <property type="term" value="F:metal ion binding"/>
    <property type="evidence" value="ECO:0007669"/>
    <property type="project" value="UniProtKB-KW"/>
</dbReference>
<dbReference type="InterPro" id="IPR014395">
    <property type="entry name" value="Pen/GL7ACA/AHL_acylase"/>
</dbReference>
<name>A0A3M0CCD4_9PROT</name>
<evidence type="ECO:0000256" key="6">
    <source>
        <dbReference type="SAM" id="Phobius"/>
    </source>
</evidence>
<sequence length="841" mass="92402">MRAVKISGLILAGLIAVILFIGYGVMRSSLPQTAGTVTLPGLTSPVTVARDAHGVPHISAANAQDLFFAQGYVHAQDRLWQMDFNRRVGSGRLAEVMGPAVLDLDKYFRTLGFRSRAESAYAHLNAEAQAMLKAYAAGVNAFLDTRRGALPPEFMLLGAEPDPWSPVDTMVWQKMMWLDLSGNMGTELARARALMALPPEKVASLYPTYPGDSEAPLPALADIFEDLPVKQLSEGFMREKPAGYGSNNWVVDGSLTTTGKPLLANDPHLGLSTPSIWYLVRLHNRALDENVVGVSFPGSPGVVLGRNDRFAWGFTNTAPDIQDLYVEKQVGDTQYLTPDGPADFIIREEVIKIRGQADVTLTVRETRHGPVVSDVVSAARDVMKPGYLLSLRWTALDAEDSAAIGIARLNGVQNFEDFKAAGRYYFGPQQNMIYADVDGNIGYHAPARVPVRRPDNPIGGRLPSPGWDALYDWQGFIPYEDLPTRYNPDGGLIATANEKIVANGYPHFITRDWSLPYRGNRIRHLLRSGAPHDTDSFVRLHMDTVSDMVRDVKPWLLALAPQDNPLVAALKAWDGDMAADRYEPLIFQTWLLTFQEKLIADELGDDLYPLFRRLKPRLLKSALYWSGPMSGGQMAGDPVDTDAYFALPVLDKDVSLSWCDNVTTGDRAETCNMLVADALSETLIWLNGGDVADDNVDKVLDNVLNNVLDNVLGKQKWGDSHILTQAHRPFSQIPLIGNFFHLKGAQGGGRYTINVAGSSADPDTLHASGFGPSYRGIFDLSDLDKSLYIQPTGQSGHLLSPHYDDLFPLWREGRYIRIPTNSPVPDGSSVLTLKPSLKPAP</sequence>
<dbReference type="Gene3D" id="3.60.20.10">
    <property type="entry name" value="Glutamine Phosphoribosylpyrophosphate, subunit 1, domain 1"/>
    <property type="match status" value="1"/>
</dbReference>
<dbReference type="CDD" id="cd03747">
    <property type="entry name" value="Ntn_PGA_like"/>
    <property type="match status" value="1"/>
</dbReference>
<organism evidence="7 8">
    <name type="scientific">Eilatimonas milleporae</name>
    <dbReference type="NCBI Taxonomy" id="911205"/>
    <lineage>
        <taxon>Bacteria</taxon>
        <taxon>Pseudomonadati</taxon>
        <taxon>Pseudomonadota</taxon>
        <taxon>Alphaproteobacteria</taxon>
        <taxon>Kordiimonadales</taxon>
        <taxon>Kordiimonadaceae</taxon>
        <taxon>Eilatimonas</taxon>
    </lineage>
</organism>
<keyword evidence="6" id="KW-0472">Membrane</keyword>
<dbReference type="InterPro" id="IPR002692">
    <property type="entry name" value="S45"/>
</dbReference>
<dbReference type="OrthoDB" id="9760084at2"/>
<comment type="similarity">
    <text evidence="1">Belongs to the peptidase S45 family.</text>
</comment>
<dbReference type="InterPro" id="IPR029055">
    <property type="entry name" value="Ntn_hydrolases_N"/>
</dbReference>
<feature type="binding site" evidence="5">
    <location>
        <position position="187"/>
    </location>
    <ligand>
        <name>Ca(2+)</name>
        <dbReference type="ChEBI" id="CHEBI:29108"/>
    </ligand>
</feature>
<evidence type="ECO:0000256" key="1">
    <source>
        <dbReference type="ARBA" id="ARBA00006586"/>
    </source>
</evidence>
<dbReference type="Gene3D" id="1.10.1400.10">
    <property type="match status" value="1"/>
</dbReference>
<dbReference type="InterPro" id="IPR023343">
    <property type="entry name" value="Penicillin_amidase_dom1"/>
</dbReference>
<dbReference type="InterPro" id="IPR043147">
    <property type="entry name" value="Penicillin_amidase_A-knob"/>
</dbReference>
<proteinExistence type="inferred from homology"/>
<dbReference type="Proteomes" id="UP000271227">
    <property type="component" value="Unassembled WGS sequence"/>
</dbReference>
<keyword evidence="2" id="KW-0378">Hydrolase</keyword>
<keyword evidence="5" id="KW-0479">Metal-binding</keyword>
<dbReference type="RefSeq" id="WP_121939364.1">
    <property type="nucleotide sequence ID" value="NZ_REFR01000013.1"/>
</dbReference>
<dbReference type="GO" id="GO:0017000">
    <property type="term" value="P:antibiotic biosynthetic process"/>
    <property type="evidence" value="ECO:0007669"/>
    <property type="project" value="InterPro"/>
</dbReference>
<dbReference type="Pfam" id="PF01804">
    <property type="entry name" value="Penicil_amidase"/>
    <property type="match status" value="1"/>
</dbReference>
<dbReference type="InterPro" id="IPR043146">
    <property type="entry name" value="Penicillin_amidase_N_B-knob"/>
</dbReference>
<keyword evidence="3" id="KW-0865">Zymogen</keyword>
<keyword evidence="8" id="KW-1185">Reference proteome</keyword>
<feature type="active site" description="Nucleophile" evidence="4">
    <location>
        <position position="246"/>
    </location>
</feature>
<dbReference type="InParanoid" id="A0A3M0CCD4"/>
<dbReference type="GO" id="GO:0016811">
    <property type="term" value="F:hydrolase activity, acting on carbon-nitrogen (but not peptide) bonds, in linear amides"/>
    <property type="evidence" value="ECO:0007669"/>
    <property type="project" value="InterPro"/>
</dbReference>
<evidence type="ECO:0000256" key="4">
    <source>
        <dbReference type="PIRSR" id="PIRSR001227-1"/>
    </source>
</evidence>
<evidence type="ECO:0000313" key="7">
    <source>
        <dbReference type="EMBL" id="RMB04416.1"/>
    </source>
</evidence>
<keyword evidence="6" id="KW-1133">Transmembrane helix</keyword>
<feature type="binding site" evidence="5">
    <location>
        <position position="320"/>
    </location>
    <ligand>
        <name>Ca(2+)</name>
        <dbReference type="ChEBI" id="CHEBI:29108"/>
    </ligand>
</feature>
<evidence type="ECO:0000256" key="5">
    <source>
        <dbReference type="PIRSR" id="PIRSR001227-2"/>
    </source>
</evidence>
<dbReference type="PIRSF" id="PIRSF001227">
    <property type="entry name" value="Pen_acylase"/>
    <property type="match status" value="1"/>
</dbReference>
<gene>
    <name evidence="7" type="ORF">BXY39_2677</name>
</gene>
<keyword evidence="5" id="KW-0106">Calcium</keyword>